<protein>
    <recommendedName>
        <fullName evidence="2 5">D-aminoacyl-tRNA deacylase</fullName>
        <ecNumber evidence="2 5">3.1.1.96</ecNumber>
    </recommendedName>
</protein>
<reference evidence="6" key="1">
    <citation type="submission" date="2022-03" db="EMBL/GenBank/DDBJ databases">
        <authorList>
            <person name="Tunstrom K."/>
        </authorList>
    </citation>
    <scope>NUCLEOTIDE SEQUENCE</scope>
</reference>
<comment type="catalytic activity">
    <reaction evidence="4">
        <text>a D-aminoacyl-tRNA + H2O = a tRNA + a D-alpha-amino acid + H(+)</text>
        <dbReference type="Rhea" id="RHEA:13953"/>
        <dbReference type="Rhea" id="RHEA-COMP:10123"/>
        <dbReference type="Rhea" id="RHEA-COMP:10124"/>
        <dbReference type="ChEBI" id="CHEBI:15377"/>
        <dbReference type="ChEBI" id="CHEBI:15378"/>
        <dbReference type="ChEBI" id="CHEBI:59871"/>
        <dbReference type="ChEBI" id="CHEBI:78442"/>
        <dbReference type="ChEBI" id="CHEBI:79333"/>
        <dbReference type="EC" id="3.1.1.96"/>
    </reaction>
</comment>
<proteinExistence type="inferred from homology"/>
<organism evidence="6 7">
    <name type="scientific">Euphydryas editha</name>
    <name type="common">Edith's checkerspot</name>
    <dbReference type="NCBI Taxonomy" id="104508"/>
    <lineage>
        <taxon>Eukaryota</taxon>
        <taxon>Metazoa</taxon>
        <taxon>Ecdysozoa</taxon>
        <taxon>Arthropoda</taxon>
        <taxon>Hexapoda</taxon>
        <taxon>Insecta</taxon>
        <taxon>Pterygota</taxon>
        <taxon>Neoptera</taxon>
        <taxon>Endopterygota</taxon>
        <taxon>Lepidoptera</taxon>
        <taxon>Glossata</taxon>
        <taxon>Ditrysia</taxon>
        <taxon>Papilionoidea</taxon>
        <taxon>Nymphalidae</taxon>
        <taxon>Nymphalinae</taxon>
        <taxon>Euphydryas</taxon>
    </lineage>
</organism>
<dbReference type="EMBL" id="CAKOGL010000015">
    <property type="protein sequence ID" value="CAH2095264.1"/>
    <property type="molecule type" value="Genomic_DNA"/>
</dbReference>
<dbReference type="EC" id="3.1.1.96" evidence="2 5"/>
<evidence type="ECO:0000256" key="1">
    <source>
        <dbReference type="ARBA" id="ARBA00009673"/>
    </source>
</evidence>
<keyword evidence="5" id="KW-0694">RNA-binding</keyword>
<evidence type="ECO:0000313" key="7">
    <source>
        <dbReference type="Proteomes" id="UP001153954"/>
    </source>
</evidence>
<gene>
    <name evidence="6" type="ORF">EEDITHA_LOCUS10741</name>
</gene>
<dbReference type="EMBL" id="CAKOGL010000015">
    <property type="protein sequence ID" value="CAH2095266.1"/>
    <property type="molecule type" value="Genomic_DNA"/>
</dbReference>
<keyword evidence="5" id="KW-0820">tRNA-binding</keyword>
<dbReference type="InterPro" id="IPR023509">
    <property type="entry name" value="DTD-like_sf"/>
</dbReference>
<dbReference type="SUPFAM" id="SSF69500">
    <property type="entry name" value="DTD-like"/>
    <property type="match status" value="1"/>
</dbReference>
<evidence type="ECO:0000256" key="3">
    <source>
        <dbReference type="ARBA" id="ARBA00047676"/>
    </source>
</evidence>
<dbReference type="Proteomes" id="UP001153954">
    <property type="component" value="Unassembled WGS sequence"/>
</dbReference>
<dbReference type="Pfam" id="PF02580">
    <property type="entry name" value="Tyr_Deacylase"/>
    <property type="match status" value="1"/>
</dbReference>
<sequence length="163" mass="18791">MKAIIQRVTNAKVILNDEIPVSIGSGICVLVGFHKEDTLKDLEYIVRKILSVKLYADDDDKKWKKSVVDKQLEVLIISQYTIYNGWKGNTPDFHKTMGGEKSQEFYTKLIEMAREMYDLEKVKDGVFGIYRQLYLENDGPVTFEIDSPQSCRDLSNDNDKRTT</sequence>
<dbReference type="GO" id="GO:0051500">
    <property type="term" value="F:D-tyrosyl-tRNA(Tyr) deacylase activity"/>
    <property type="evidence" value="ECO:0007669"/>
    <property type="project" value="TreeGrafter"/>
</dbReference>
<comment type="caution">
    <text evidence="6">The sequence shown here is derived from an EMBL/GenBank/DDBJ whole genome shotgun (WGS) entry which is preliminary data.</text>
</comment>
<evidence type="ECO:0000256" key="4">
    <source>
        <dbReference type="ARBA" id="ARBA00048018"/>
    </source>
</evidence>
<keyword evidence="5" id="KW-0963">Cytoplasm</keyword>
<comment type="similarity">
    <text evidence="1 5">Belongs to the DTD family.</text>
</comment>
<dbReference type="FunFam" id="3.50.80.10:FF:000001">
    <property type="entry name" value="D-aminoacyl-tRNA deacylase"/>
    <property type="match status" value="1"/>
</dbReference>
<dbReference type="NCBIfam" id="TIGR00256">
    <property type="entry name" value="D-aminoacyl-tRNA deacylase"/>
    <property type="match status" value="1"/>
</dbReference>
<dbReference type="GO" id="GO:0000049">
    <property type="term" value="F:tRNA binding"/>
    <property type="evidence" value="ECO:0007669"/>
    <property type="project" value="UniProtKB-KW"/>
</dbReference>
<dbReference type="PANTHER" id="PTHR10472:SF5">
    <property type="entry name" value="D-AMINOACYL-TRNA DEACYLASE 1"/>
    <property type="match status" value="1"/>
</dbReference>
<accession>A0AAU9U8Z2</accession>
<dbReference type="PANTHER" id="PTHR10472">
    <property type="entry name" value="D-TYROSYL-TRNA TYR DEACYLASE"/>
    <property type="match status" value="1"/>
</dbReference>
<dbReference type="InterPro" id="IPR003732">
    <property type="entry name" value="Daa-tRNA_deacyls_DTD"/>
</dbReference>
<dbReference type="Gene3D" id="3.50.80.10">
    <property type="entry name" value="D-tyrosyl-tRNA(Tyr) deacylase"/>
    <property type="match status" value="1"/>
</dbReference>
<comment type="catalytic activity">
    <reaction evidence="3">
        <text>glycyl-tRNA(Ala) + H2O = tRNA(Ala) + glycine + H(+)</text>
        <dbReference type="Rhea" id="RHEA:53744"/>
        <dbReference type="Rhea" id="RHEA-COMP:9657"/>
        <dbReference type="Rhea" id="RHEA-COMP:13640"/>
        <dbReference type="ChEBI" id="CHEBI:15377"/>
        <dbReference type="ChEBI" id="CHEBI:15378"/>
        <dbReference type="ChEBI" id="CHEBI:57305"/>
        <dbReference type="ChEBI" id="CHEBI:78442"/>
        <dbReference type="ChEBI" id="CHEBI:78522"/>
        <dbReference type="EC" id="3.1.1.96"/>
    </reaction>
</comment>
<dbReference type="GO" id="GO:0005737">
    <property type="term" value="C:cytoplasm"/>
    <property type="evidence" value="ECO:0007669"/>
    <property type="project" value="UniProtKB-SubCell"/>
</dbReference>
<name>A0AAU9U8Z2_EUPED</name>
<evidence type="ECO:0000256" key="2">
    <source>
        <dbReference type="ARBA" id="ARBA00013056"/>
    </source>
</evidence>
<evidence type="ECO:0000256" key="5">
    <source>
        <dbReference type="RuleBase" id="RU003470"/>
    </source>
</evidence>
<evidence type="ECO:0000313" key="6">
    <source>
        <dbReference type="EMBL" id="CAH2095264.1"/>
    </source>
</evidence>
<keyword evidence="7" id="KW-1185">Reference proteome</keyword>
<dbReference type="AlphaFoldDB" id="A0AAU9U8Z2"/>
<comment type="subcellular location">
    <subcellularLocation>
        <location evidence="5">Cytoplasm</location>
    </subcellularLocation>
</comment>
<keyword evidence="5" id="KW-0378">Hydrolase</keyword>